<dbReference type="Proteomes" id="UP001470230">
    <property type="component" value="Unassembled WGS sequence"/>
</dbReference>
<evidence type="ECO:0000313" key="1">
    <source>
        <dbReference type="EMBL" id="KAK8836048.1"/>
    </source>
</evidence>
<evidence type="ECO:0000313" key="2">
    <source>
        <dbReference type="Proteomes" id="UP001470230"/>
    </source>
</evidence>
<comment type="caution">
    <text evidence="1">The sequence shown here is derived from an EMBL/GenBank/DDBJ whole genome shotgun (WGS) entry which is preliminary data.</text>
</comment>
<gene>
    <name evidence="1" type="ORF">M9Y10_040108</name>
</gene>
<sequence>MQAKMMNIAKQLQMTNDDLLKFTEPKAIYPHYQRRLVYDLNKNQIDLFDNLLIFPSSHSRTVKEKKEVMIMFLEQNPKFQDISYIHIWFRIAEDYLNTRCRIKVPYIPFVAATRGRTPVNTQMSFFNSNRSNLTQNYNRNEVCDDYDNDDEDEEINELSFLMTKLSIM</sequence>
<protein>
    <recommendedName>
        <fullName evidence="3">Initiator binding domain-containing protein</fullName>
    </recommendedName>
</protein>
<name>A0ABR2GQ32_9EUKA</name>
<dbReference type="EMBL" id="JAPFFF010000070">
    <property type="protein sequence ID" value="KAK8836048.1"/>
    <property type="molecule type" value="Genomic_DNA"/>
</dbReference>
<proteinExistence type="predicted"/>
<reference evidence="1 2" key="1">
    <citation type="submission" date="2024-04" db="EMBL/GenBank/DDBJ databases">
        <title>Tritrichomonas musculus Genome.</title>
        <authorList>
            <person name="Alves-Ferreira E."/>
            <person name="Grigg M."/>
            <person name="Lorenzi H."/>
            <person name="Galac M."/>
        </authorList>
    </citation>
    <scope>NUCLEOTIDE SEQUENCE [LARGE SCALE GENOMIC DNA]</scope>
    <source>
        <strain evidence="1 2">EAF2021</strain>
    </source>
</reference>
<keyword evidence="2" id="KW-1185">Reference proteome</keyword>
<accession>A0ABR2GQ32</accession>
<evidence type="ECO:0008006" key="3">
    <source>
        <dbReference type="Google" id="ProtNLM"/>
    </source>
</evidence>
<organism evidence="1 2">
    <name type="scientific">Tritrichomonas musculus</name>
    <dbReference type="NCBI Taxonomy" id="1915356"/>
    <lineage>
        <taxon>Eukaryota</taxon>
        <taxon>Metamonada</taxon>
        <taxon>Parabasalia</taxon>
        <taxon>Tritrichomonadida</taxon>
        <taxon>Tritrichomonadidae</taxon>
        <taxon>Tritrichomonas</taxon>
    </lineage>
</organism>